<reference evidence="2" key="1">
    <citation type="submission" date="2016-04" db="EMBL/GenBank/DDBJ databases">
        <title>Cephalotus genome sequencing.</title>
        <authorList>
            <person name="Fukushima K."/>
            <person name="Hasebe M."/>
            <person name="Fang X."/>
        </authorList>
    </citation>
    <scope>NUCLEOTIDE SEQUENCE [LARGE SCALE GENOMIC DNA]</scope>
    <source>
        <strain evidence="2">cv. St1</strain>
    </source>
</reference>
<dbReference type="InterPro" id="IPR021109">
    <property type="entry name" value="Peptidase_aspartic_dom_sf"/>
</dbReference>
<protein>
    <submittedName>
        <fullName evidence="1">Uncharacterized protein</fullName>
    </submittedName>
</protein>
<dbReference type="OrthoDB" id="852284at2759"/>
<keyword evidence="2" id="KW-1185">Reference proteome</keyword>
<name>A0A1Q3B199_CEPFO</name>
<accession>A0A1Q3B199</accession>
<evidence type="ECO:0000313" key="2">
    <source>
        <dbReference type="Proteomes" id="UP000187406"/>
    </source>
</evidence>
<dbReference type="PANTHER" id="PTHR33240">
    <property type="entry name" value="OS08G0508500 PROTEIN"/>
    <property type="match status" value="1"/>
</dbReference>
<dbReference type="Gene3D" id="2.40.70.10">
    <property type="entry name" value="Acid Proteases"/>
    <property type="match status" value="1"/>
</dbReference>
<dbReference type="EMBL" id="BDDD01000225">
    <property type="protein sequence ID" value="GAV61786.1"/>
    <property type="molecule type" value="Genomic_DNA"/>
</dbReference>
<evidence type="ECO:0000313" key="1">
    <source>
        <dbReference type="EMBL" id="GAV61786.1"/>
    </source>
</evidence>
<dbReference type="InParanoid" id="A0A1Q3B199"/>
<dbReference type="AlphaFoldDB" id="A0A1Q3B199"/>
<dbReference type="Proteomes" id="UP000187406">
    <property type="component" value="Unassembled WGS sequence"/>
</dbReference>
<organism evidence="1 2">
    <name type="scientific">Cephalotus follicularis</name>
    <name type="common">Albany pitcher plant</name>
    <dbReference type="NCBI Taxonomy" id="3775"/>
    <lineage>
        <taxon>Eukaryota</taxon>
        <taxon>Viridiplantae</taxon>
        <taxon>Streptophyta</taxon>
        <taxon>Embryophyta</taxon>
        <taxon>Tracheophyta</taxon>
        <taxon>Spermatophyta</taxon>
        <taxon>Magnoliopsida</taxon>
        <taxon>eudicotyledons</taxon>
        <taxon>Gunneridae</taxon>
        <taxon>Pentapetalae</taxon>
        <taxon>rosids</taxon>
        <taxon>fabids</taxon>
        <taxon>Oxalidales</taxon>
        <taxon>Cephalotaceae</taxon>
        <taxon>Cephalotus</taxon>
    </lineage>
</organism>
<dbReference type="CDD" id="cd00303">
    <property type="entry name" value="retropepsin_like"/>
    <property type="match status" value="1"/>
</dbReference>
<proteinExistence type="predicted"/>
<dbReference type="PANTHER" id="PTHR33240:SF15">
    <property type="entry name" value="GAG-PRO-LIKE PROTEIN"/>
    <property type="match status" value="1"/>
</dbReference>
<sequence length="115" mass="13218">MTFKHALVDNDASMNLRSYQTFKAIGILERWLVRQSLNVSGFDAVTLQTLGHVSIDLKVNKIRWPIIFHFIDALATYNVILGRSWIHDNKAIPLTLHQYLKARWRGQDIFVPAAS</sequence>
<gene>
    <name evidence="1" type="ORF">CFOL_v3_05312</name>
</gene>
<comment type="caution">
    <text evidence="1">The sequence shown here is derived from an EMBL/GenBank/DDBJ whole genome shotgun (WGS) entry which is preliminary data.</text>
</comment>